<dbReference type="PRINTS" id="PR01021">
    <property type="entry name" value="OMPADOMAIN"/>
</dbReference>
<evidence type="ECO:0000256" key="5">
    <source>
        <dbReference type="SAM" id="SignalP"/>
    </source>
</evidence>
<evidence type="ECO:0000313" key="8">
    <source>
        <dbReference type="Proteomes" id="UP001202831"/>
    </source>
</evidence>
<accession>A0ABT0NB66</accession>
<feature type="signal peptide" evidence="5">
    <location>
        <begin position="1"/>
        <end position="19"/>
    </location>
</feature>
<dbReference type="SUPFAM" id="SSF103088">
    <property type="entry name" value="OmpA-like"/>
    <property type="match status" value="1"/>
</dbReference>
<sequence>MTRTLLSFLCLTVSFSAAAELRHYRAGLENSQWQFSQSPRIECRLEHDIPAYGKAVFVSRAGKDLNMAFTLDMWVKPDSATKAVLMSNAPQWRPGIPAREITSLTYQKYFNGEVPKKAAWSMLTELERGMEPTFYYGDWYEQRNQVAVGLSAVNFGNKYSDFKACLSSLLPYSFEDIAFTVLSYHSGGSELTEFSKQQLARVQEYLTYDPEVELVLVDGYTDSHGGRSVNKRVSERRAGSVKEFLMAKGIPEERILTTGHGETRPVGPNGTREERALNRRVVVRINKPM</sequence>
<dbReference type="PANTHER" id="PTHR30329">
    <property type="entry name" value="STATOR ELEMENT OF FLAGELLAR MOTOR COMPLEX"/>
    <property type="match status" value="1"/>
</dbReference>
<evidence type="ECO:0000256" key="1">
    <source>
        <dbReference type="ARBA" id="ARBA00004442"/>
    </source>
</evidence>
<dbReference type="InterPro" id="IPR006665">
    <property type="entry name" value="OmpA-like"/>
</dbReference>
<dbReference type="InterPro" id="IPR050330">
    <property type="entry name" value="Bact_OuterMem_StrucFunc"/>
</dbReference>
<reference evidence="7 8" key="1">
    <citation type="submission" date="2022-01" db="EMBL/GenBank/DDBJ databases">
        <title>Whole genome-based taxonomy of the Shewanellaceae.</title>
        <authorList>
            <person name="Martin-Rodriguez A.J."/>
        </authorList>
    </citation>
    <scope>NUCLEOTIDE SEQUENCE [LARGE SCALE GENOMIC DNA]</scope>
    <source>
        <strain evidence="7 8">DSM 21332</strain>
    </source>
</reference>
<keyword evidence="8" id="KW-1185">Reference proteome</keyword>
<dbReference type="PRINTS" id="PR01023">
    <property type="entry name" value="NAFLGMOTY"/>
</dbReference>
<dbReference type="Pfam" id="PF18393">
    <property type="entry name" value="MotY_N"/>
    <property type="match status" value="1"/>
</dbReference>
<dbReference type="RefSeq" id="WP_248937693.1">
    <property type="nucleotide sequence ID" value="NZ_JAKIKT010000008.1"/>
</dbReference>
<dbReference type="Pfam" id="PF00691">
    <property type="entry name" value="OmpA"/>
    <property type="match status" value="1"/>
</dbReference>
<dbReference type="EMBL" id="JAKIKT010000008">
    <property type="protein sequence ID" value="MCL2915615.1"/>
    <property type="molecule type" value="Genomic_DNA"/>
</dbReference>
<proteinExistence type="predicted"/>
<dbReference type="InterPro" id="IPR006664">
    <property type="entry name" value="OMP_bac"/>
</dbReference>
<comment type="subcellular location">
    <subcellularLocation>
        <location evidence="1">Cell outer membrane</location>
    </subcellularLocation>
</comment>
<protein>
    <submittedName>
        <fullName evidence="7">OmpA family protein</fullName>
    </submittedName>
</protein>
<evidence type="ECO:0000256" key="3">
    <source>
        <dbReference type="ARBA" id="ARBA00023237"/>
    </source>
</evidence>
<evidence type="ECO:0000259" key="6">
    <source>
        <dbReference type="PROSITE" id="PS51123"/>
    </source>
</evidence>
<keyword evidence="5" id="KW-0732">Signal</keyword>
<dbReference type="CDD" id="cd07185">
    <property type="entry name" value="OmpA_C-like"/>
    <property type="match status" value="1"/>
</dbReference>
<evidence type="ECO:0000256" key="4">
    <source>
        <dbReference type="PROSITE-ProRule" id="PRU00473"/>
    </source>
</evidence>
<dbReference type="Gene3D" id="3.30.1330.60">
    <property type="entry name" value="OmpA-like domain"/>
    <property type="match status" value="1"/>
</dbReference>
<feature type="chain" id="PRO_5047332236" evidence="5">
    <location>
        <begin position="20"/>
        <end position="289"/>
    </location>
</feature>
<keyword evidence="2 4" id="KW-0472">Membrane</keyword>
<dbReference type="Proteomes" id="UP001202831">
    <property type="component" value="Unassembled WGS sequence"/>
</dbReference>
<dbReference type="PANTHER" id="PTHR30329:SF21">
    <property type="entry name" value="LIPOPROTEIN YIAD-RELATED"/>
    <property type="match status" value="1"/>
</dbReference>
<name>A0ABT0NB66_9GAMM</name>
<organism evidence="7 8">
    <name type="scientific">Shewanella corallii</name>
    <dbReference type="NCBI Taxonomy" id="560080"/>
    <lineage>
        <taxon>Bacteria</taxon>
        <taxon>Pseudomonadati</taxon>
        <taxon>Pseudomonadota</taxon>
        <taxon>Gammaproteobacteria</taxon>
        <taxon>Alteromonadales</taxon>
        <taxon>Shewanellaceae</taxon>
        <taxon>Shewanella</taxon>
    </lineage>
</organism>
<comment type="caution">
    <text evidence="7">The sequence shown here is derived from an EMBL/GenBank/DDBJ whole genome shotgun (WGS) entry which is preliminary data.</text>
</comment>
<keyword evidence="3" id="KW-0998">Cell outer membrane</keyword>
<dbReference type="InterPro" id="IPR041544">
    <property type="entry name" value="MotY_N"/>
</dbReference>
<evidence type="ECO:0000256" key="2">
    <source>
        <dbReference type="ARBA" id="ARBA00023136"/>
    </source>
</evidence>
<dbReference type="InterPro" id="IPR036737">
    <property type="entry name" value="OmpA-like_sf"/>
</dbReference>
<gene>
    <name evidence="7" type="ORF">L2725_17830</name>
</gene>
<dbReference type="PROSITE" id="PS51123">
    <property type="entry name" value="OMPA_2"/>
    <property type="match status" value="1"/>
</dbReference>
<dbReference type="Gene3D" id="2.60.40.2540">
    <property type="match status" value="1"/>
</dbReference>
<feature type="domain" description="OmpA-like" evidence="6">
    <location>
        <begin position="172"/>
        <end position="289"/>
    </location>
</feature>
<evidence type="ECO:0000313" key="7">
    <source>
        <dbReference type="EMBL" id="MCL2915615.1"/>
    </source>
</evidence>